<dbReference type="Proteomes" id="UP001055811">
    <property type="component" value="Linkage Group LG09"/>
</dbReference>
<evidence type="ECO:0000313" key="1">
    <source>
        <dbReference type="EMBL" id="KAI3690365.1"/>
    </source>
</evidence>
<dbReference type="EMBL" id="CM042017">
    <property type="protein sequence ID" value="KAI3690365.1"/>
    <property type="molecule type" value="Genomic_DNA"/>
</dbReference>
<reference evidence="2" key="1">
    <citation type="journal article" date="2022" name="Mol. Ecol. Resour.">
        <title>The genomes of chicory, endive, great burdock and yacon provide insights into Asteraceae palaeo-polyploidization history and plant inulin production.</title>
        <authorList>
            <person name="Fan W."/>
            <person name="Wang S."/>
            <person name="Wang H."/>
            <person name="Wang A."/>
            <person name="Jiang F."/>
            <person name="Liu H."/>
            <person name="Zhao H."/>
            <person name="Xu D."/>
            <person name="Zhang Y."/>
        </authorList>
    </citation>
    <scope>NUCLEOTIDE SEQUENCE [LARGE SCALE GENOMIC DNA]</scope>
    <source>
        <strain evidence="2">cv. Punajuju</strain>
    </source>
</reference>
<keyword evidence="2" id="KW-1185">Reference proteome</keyword>
<accession>A0ACB8YY17</accession>
<name>A0ACB8YY17_CICIN</name>
<gene>
    <name evidence="1" type="ORF">L2E82_48383</name>
</gene>
<protein>
    <submittedName>
        <fullName evidence="1">Uncharacterized protein</fullName>
    </submittedName>
</protein>
<proteinExistence type="predicted"/>
<organism evidence="1 2">
    <name type="scientific">Cichorium intybus</name>
    <name type="common">Chicory</name>
    <dbReference type="NCBI Taxonomy" id="13427"/>
    <lineage>
        <taxon>Eukaryota</taxon>
        <taxon>Viridiplantae</taxon>
        <taxon>Streptophyta</taxon>
        <taxon>Embryophyta</taxon>
        <taxon>Tracheophyta</taxon>
        <taxon>Spermatophyta</taxon>
        <taxon>Magnoliopsida</taxon>
        <taxon>eudicotyledons</taxon>
        <taxon>Gunneridae</taxon>
        <taxon>Pentapetalae</taxon>
        <taxon>asterids</taxon>
        <taxon>campanulids</taxon>
        <taxon>Asterales</taxon>
        <taxon>Asteraceae</taxon>
        <taxon>Cichorioideae</taxon>
        <taxon>Cichorieae</taxon>
        <taxon>Cichoriinae</taxon>
        <taxon>Cichorium</taxon>
    </lineage>
</organism>
<evidence type="ECO:0000313" key="2">
    <source>
        <dbReference type="Proteomes" id="UP001055811"/>
    </source>
</evidence>
<sequence>MAESSNRRVKVKNKSPAEKNGGEMSLDQLSSEVVATIMTKLDVASICAISFTCRSFRVCAQDIFKFLPNLHLLKREIAALMEIAAPIDRLGRLLLPNPSLRSLKLDCRRLNESSIDYLLQPGLLELSLRNCFKFSGRLLSEVGIRCKDLRLLSISLR</sequence>
<reference evidence="1 2" key="2">
    <citation type="journal article" date="2022" name="Mol. Ecol. Resour.">
        <title>The genomes of chicory, endive, great burdock and yacon provide insights into Asteraceae paleo-polyploidization history and plant inulin production.</title>
        <authorList>
            <person name="Fan W."/>
            <person name="Wang S."/>
            <person name="Wang H."/>
            <person name="Wang A."/>
            <person name="Jiang F."/>
            <person name="Liu H."/>
            <person name="Zhao H."/>
            <person name="Xu D."/>
            <person name="Zhang Y."/>
        </authorList>
    </citation>
    <scope>NUCLEOTIDE SEQUENCE [LARGE SCALE GENOMIC DNA]</scope>
    <source>
        <strain evidence="2">cv. Punajuju</strain>
        <tissue evidence="1">Leaves</tissue>
    </source>
</reference>
<comment type="caution">
    <text evidence="1">The sequence shown here is derived from an EMBL/GenBank/DDBJ whole genome shotgun (WGS) entry which is preliminary data.</text>
</comment>